<evidence type="ECO:0000256" key="1">
    <source>
        <dbReference type="ARBA" id="ARBA00049958"/>
    </source>
</evidence>
<dbReference type="SUPFAM" id="SSF117916">
    <property type="entry name" value="Fe-S cluster assembly (FSCA) domain-like"/>
    <property type="match status" value="1"/>
</dbReference>
<dbReference type="GeneID" id="61925526"/>
<dbReference type="EMBL" id="CP048838">
    <property type="protein sequence ID" value="QJA02414.1"/>
    <property type="molecule type" value="Genomic_DNA"/>
</dbReference>
<dbReference type="EMBL" id="WWTN01000034">
    <property type="protein sequence ID" value="MZH57392.1"/>
    <property type="molecule type" value="Genomic_DNA"/>
</dbReference>
<feature type="domain" description="NIF system FeS cluster assembly NifU C-terminal" evidence="2">
    <location>
        <begin position="8"/>
        <end position="72"/>
    </location>
</feature>
<name>A0A099I8R9_CLOIN</name>
<dbReference type="Proteomes" id="UP000030008">
    <property type="component" value="Unassembled WGS sequence"/>
</dbReference>
<dbReference type="GO" id="GO:0016226">
    <property type="term" value="P:iron-sulfur cluster assembly"/>
    <property type="evidence" value="ECO:0007669"/>
    <property type="project" value="InterPro"/>
</dbReference>
<reference evidence="6 8" key="3">
    <citation type="submission" date="2020-02" db="EMBL/GenBank/DDBJ databases">
        <authorList>
            <person name="Kociolek L.K."/>
            <person name="Ozer E.A."/>
        </authorList>
    </citation>
    <scope>NUCLEOTIDE SEQUENCE [LARGE SCALE GENOMIC DNA]</scope>
    <source>
        <strain evidence="6 8">ATCC 14501</strain>
    </source>
</reference>
<reference evidence="4" key="4">
    <citation type="journal article" date="2022" name="Clin. Infect. Dis.">
        <title>Association between Clostridium innocuum and antibiotic-associated diarrhea in adults and children: A cross-sectional study and comparative genomics analysis.</title>
        <authorList>
            <person name="Cherny K.E."/>
            <person name="Muscat E.B."/>
            <person name="Balaji A."/>
            <person name="Mukherjee J."/>
            <person name="Ozer E.A."/>
            <person name="Angarone M.P."/>
            <person name="Hauser A.R."/>
            <person name="Sichel J.S."/>
            <person name="Amponsah E."/>
            <person name="Kociolek L.K."/>
        </authorList>
    </citation>
    <scope>NUCLEOTIDE SEQUENCE</scope>
    <source>
        <strain evidence="4">NU1-AC-029v</strain>
    </source>
</reference>
<evidence type="ECO:0000313" key="3">
    <source>
        <dbReference type="EMBL" id="KGJ53288.1"/>
    </source>
</evidence>
<evidence type="ECO:0000259" key="2">
    <source>
        <dbReference type="Pfam" id="PF01106"/>
    </source>
</evidence>
<dbReference type="GO" id="GO:0005506">
    <property type="term" value="F:iron ion binding"/>
    <property type="evidence" value="ECO:0007669"/>
    <property type="project" value="InterPro"/>
</dbReference>
<dbReference type="PANTHER" id="PTHR11178">
    <property type="entry name" value="IRON-SULFUR CLUSTER SCAFFOLD PROTEIN NFU-RELATED"/>
    <property type="match status" value="1"/>
</dbReference>
<evidence type="ECO:0000313" key="5">
    <source>
        <dbReference type="EMBL" id="MZH57392.1"/>
    </source>
</evidence>
<dbReference type="EMBL" id="JQIF01000042">
    <property type="protein sequence ID" value="KGJ53288.1"/>
    <property type="molecule type" value="Genomic_DNA"/>
</dbReference>
<evidence type="ECO:0000313" key="4">
    <source>
        <dbReference type="EMBL" id="MCR0231322.1"/>
    </source>
</evidence>
<dbReference type="RefSeq" id="WP_002608488.1">
    <property type="nucleotide sequence ID" value="NZ_AP025565.1"/>
</dbReference>
<organism evidence="3 7">
    <name type="scientific">Clostridium innocuum</name>
    <dbReference type="NCBI Taxonomy" id="1522"/>
    <lineage>
        <taxon>Bacteria</taxon>
        <taxon>Bacillati</taxon>
        <taxon>Bacillota</taxon>
        <taxon>Clostridia</taxon>
        <taxon>Eubacteriales</taxon>
        <taxon>Clostridiaceae</taxon>
        <taxon>Clostridium</taxon>
    </lineage>
</organism>
<dbReference type="InterPro" id="IPR001075">
    <property type="entry name" value="NIF_FeS_clus_asmbl_NifU_C"/>
</dbReference>
<evidence type="ECO:0000313" key="7">
    <source>
        <dbReference type="Proteomes" id="UP000030008"/>
    </source>
</evidence>
<evidence type="ECO:0000313" key="8">
    <source>
        <dbReference type="Proteomes" id="UP000503330"/>
    </source>
</evidence>
<dbReference type="AlphaFoldDB" id="A0A099I8R9"/>
<reference evidence="5" key="2">
    <citation type="journal article" date="2019" name="Nat. Med.">
        <title>A library of human gut bacterial isolates paired with longitudinal multiomics data enables mechanistic microbiome research.</title>
        <authorList>
            <person name="Poyet M."/>
            <person name="Groussin M."/>
            <person name="Gibbons S.M."/>
            <person name="Avila-Pacheco J."/>
            <person name="Jiang X."/>
            <person name="Kearney S.M."/>
            <person name="Perrotta A.R."/>
            <person name="Berdy B."/>
            <person name="Zhao S."/>
            <person name="Lieberman T.D."/>
            <person name="Swanson P.K."/>
            <person name="Smith M."/>
            <person name="Roesemann S."/>
            <person name="Alexander J.E."/>
            <person name="Rich S.A."/>
            <person name="Livny J."/>
            <person name="Vlamakis H."/>
            <person name="Clish C."/>
            <person name="Bullock K."/>
            <person name="Deik A."/>
            <person name="Scott J."/>
            <person name="Pierce K.A."/>
            <person name="Xavier R.J."/>
            <person name="Alm E.J."/>
        </authorList>
    </citation>
    <scope>NUCLEOTIDE SEQUENCE</scope>
    <source>
        <strain evidence="5">BIOML-A12</strain>
    </source>
</reference>
<proteinExistence type="predicted"/>
<dbReference type="GO" id="GO:0051536">
    <property type="term" value="F:iron-sulfur cluster binding"/>
    <property type="evidence" value="ECO:0007669"/>
    <property type="project" value="InterPro"/>
</dbReference>
<sequence length="76" mass="8197">MQTKIDEIKQTIEKIRPYIQRDGGDVEFVSFEDGIVGVRLLGACVGCMSIDDTIQGGIEAILLDEVEGVSGVALIE</sequence>
<evidence type="ECO:0000313" key="6">
    <source>
        <dbReference type="EMBL" id="QJA02414.1"/>
    </source>
</evidence>
<protein>
    <submittedName>
        <fullName evidence="4">NifU family protein</fullName>
    </submittedName>
    <submittedName>
        <fullName evidence="3">Nitrogen-fixing protein NifU</fullName>
    </submittedName>
</protein>
<dbReference type="Proteomes" id="UP001203972">
    <property type="component" value="Unassembled WGS sequence"/>
</dbReference>
<reference evidence="3 7" key="1">
    <citation type="submission" date="2014-08" db="EMBL/GenBank/DDBJ databases">
        <title>Clostridium innocuum, an unnegligible vancomycin-resistant pathogen causing extra-intestinal infections.</title>
        <authorList>
            <person name="Feng Y."/>
            <person name="Chiu C.-H."/>
        </authorList>
    </citation>
    <scope>NUCLEOTIDE SEQUENCE [LARGE SCALE GENOMIC DNA]</scope>
    <source>
        <strain evidence="3 7">AN88</strain>
    </source>
</reference>
<dbReference type="Pfam" id="PF01106">
    <property type="entry name" value="NifU"/>
    <property type="match status" value="1"/>
</dbReference>
<comment type="function">
    <text evidence="1">May be involved in the formation or repair of [Fe-S] clusters present in iron-sulfur proteins.</text>
</comment>
<dbReference type="EMBL" id="JAKTMA010000001">
    <property type="protein sequence ID" value="MCR0231322.1"/>
    <property type="molecule type" value="Genomic_DNA"/>
</dbReference>
<dbReference type="InterPro" id="IPR034904">
    <property type="entry name" value="FSCA_dom_sf"/>
</dbReference>
<dbReference type="Proteomes" id="UP000604383">
    <property type="component" value="Unassembled WGS sequence"/>
</dbReference>
<gene>
    <name evidence="3" type="ORF">CIAN88_10165</name>
    <name evidence="6" type="ORF">G4D54_08275</name>
    <name evidence="5" type="ORF">GT664_16965</name>
    <name evidence="4" type="ORF">MKC95_00885</name>
</gene>
<accession>A0A099I8R9</accession>
<dbReference type="Gene3D" id="3.30.300.130">
    <property type="entry name" value="Fe-S cluster assembly (FSCA)"/>
    <property type="match status" value="1"/>
</dbReference>
<dbReference type="Proteomes" id="UP000503330">
    <property type="component" value="Chromosome"/>
</dbReference>